<name>A0A7X0JTK8_9GAMM</name>
<dbReference type="InterPro" id="IPR027417">
    <property type="entry name" value="P-loop_NTPase"/>
</dbReference>
<dbReference type="InterPro" id="IPR004472">
    <property type="entry name" value="DTB_synth_BioD"/>
</dbReference>
<feature type="binding site" evidence="8">
    <location>
        <begin position="118"/>
        <end position="121"/>
    </location>
    <ligand>
        <name>ATP</name>
        <dbReference type="ChEBI" id="CHEBI:30616"/>
    </ligand>
</feature>
<dbReference type="CDD" id="cd03109">
    <property type="entry name" value="DTBS"/>
    <property type="match status" value="1"/>
</dbReference>
<keyword evidence="4 8" id="KW-0547">Nucleotide-binding</keyword>
<feature type="binding site" evidence="8">
    <location>
        <position position="43"/>
    </location>
    <ligand>
        <name>substrate</name>
    </ligand>
</feature>
<evidence type="ECO:0000313" key="9">
    <source>
        <dbReference type="EMBL" id="MBB6521091.1"/>
    </source>
</evidence>
<sequence length="229" mass="24750">MANKTFFVTGTDTDAGKTFISAALLHKANSEGLRSLALKPVASGSEQQEEGLRNSDALILQAAMSESMDYEQLNPFAFEPAIAPHIAAEQAGLRLSASRLAGFCRGALFTPHDFSLIEGAGGWRVPLNERENFSDLAKEMNLPVVLVVGLRLGCINHALLSLESIACDGLQIAGWVANHVDPNMSCMEENLATLKRRVDAPYLGFVPNLAHEKEAMKKAAEYLSLPKLN</sequence>
<dbReference type="GO" id="GO:0005524">
    <property type="term" value="F:ATP binding"/>
    <property type="evidence" value="ECO:0007669"/>
    <property type="project" value="UniProtKB-UniRule"/>
</dbReference>
<comment type="cofactor">
    <cofactor evidence="8">
        <name>Mg(2+)</name>
        <dbReference type="ChEBI" id="CHEBI:18420"/>
    </cofactor>
</comment>
<feature type="active site" evidence="8">
    <location>
        <position position="39"/>
    </location>
</feature>
<feature type="binding site" evidence="8">
    <location>
        <begin position="14"/>
        <end position="19"/>
    </location>
    <ligand>
        <name>ATP</name>
        <dbReference type="ChEBI" id="CHEBI:30616"/>
    </ligand>
</feature>
<evidence type="ECO:0000256" key="2">
    <source>
        <dbReference type="ARBA" id="ARBA00022598"/>
    </source>
</evidence>
<feature type="binding site" evidence="8">
    <location>
        <position position="118"/>
    </location>
    <ligand>
        <name>Mg(2+)</name>
        <dbReference type="ChEBI" id="CHEBI:18420"/>
    </ligand>
</feature>
<comment type="caution">
    <text evidence="8">Lacks conserved residue(s) required for the propagation of feature annotation.</text>
</comment>
<comment type="function">
    <text evidence="8">Catalyzes a mechanistically unusual reaction, the ATP-dependent insertion of CO2 between the N7 and N8 nitrogen atoms of 7,8-diaminopelargonic acid (DAPA, also called 7,8-diammoniononanoate) to form a ureido ring.</text>
</comment>
<comment type="similarity">
    <text evidence="8">Belongs to the dethiobiotin synthetase family.</text>
</comment>
<dbReference type="PANTHER" id="PTHR43210">
    <property type="entry name" value="DETHIOBIOTIN SYNTHETASE"/>
    <property type="match status" value="1"/>
</dbReference>
<dbReference type="EMBL" id="JACHHT010000001">
    <property type="protein sequence ID" value="MBB6521091.1"/>
    <property type="molecule type" value="Genomic_DNA"/>
</dbReference>
<feature type="binding site" evidence="8">
    <location>
        <position position="56"/>
    </location>
    <ligand>
        <name>Mg(2+)</name>
        <dbReference type="ChEBI" id="CHEBI:18420"/>
    </ligand>
</feature>
<dbReference type="GO" id="GO:0000287">
    <property type="term" value="F:magnesium ion binding"/>
    <property type="evidence" value="ECO:0007669"/>
    <property type="project" value="UniProtKB-UniRule"/>
</dbReference>
<reference evidence="9 10" key="1">
    <citation type="submission" date="2020-08" db="EMBL/GenBank/DDBJ databases">
        <title>Genomic Encyclopedia of Type Strains, Phase IV (KMG-IV): sequencing the most valuable type-strain genomes for metagenomic binning, comparative biology and taxonomic classification.</title>
        <authorList>
            <person name="Goeker M."/>
        </authorList>
    </citation>
    <scope>NUCLEOTIDE SEQUENCE [LARGE SCALE GENOMIC DNA]</scope>
    <source>
        <strain evidence="9 10">DSM 22368</strain>
    </source>
</reference>
<dbReference type="PIRSF" id="PIRSF006755">
    <property type="entry name" value="DTB_synth"/>
    <property type="match status" value="1"/>
</dbReference>
<dbReference type="FunFam" id="3.40.50.300:FF:000292">
    <property type="entry name" value="ATP-dependent dethiobiotin synthetase BioD"/>
    <property type="match status" value="1"/>
</dbReference>
<feature type="binding site" evidence="8">
    <location>
        <position position="18"/>
    </location>
    <ligand>
        <name>Mg(2+)</name>
        <dbReference type="ChEBI" id="CHEBI:18420"/>
    </ligand>
</feature>
<comment type="catalytic activity">
    <reaction evidence="8">
        <text>(7R,8S)-7,8-diammoniononanoate + CO2 + ATP = (4R,5S)-dethiobiotin + ADP + phosphate + 3 H(+)</text>
        <dbReference type="Rhea" id="RHEA:15805"/>
        <dbReference type="ChEBI" id="CHEBI:15378"/>
        <dbReference type="ChEBI" id="CHEBI:16526"/>
        <dbReference type="ChEBI" id="CHEBI:30616"/>
        <dbReference type="ChEBI" id="CHEBI:43474"/>
        <dbReference type="ChEBI" id="CHEBI:149469"/>
        <dbReference type="ChEBI" id="CHEBI:149473"/>
        <dbReference type="ChEBI" id="CHEBI:456216"/>
        <dbReference type="EC" id="6.3.3.3"/>
    </reaction>
</comment>
<keyword evidence="5 8" id="KW-0093">Biotin biosynthesis</keyword>
<comment type="subunit">
    <text evidence="8">Homodimer.</text>
</comment>
<keyword evidence="1 8" id="KW-0963">Cytoplasm</keyword>
<feature type="binding site" evidence="8">
    <location>
        <position position="56"/>
    </location>
    <ligand>
        <name>ATP</name>
        <dbReference type="ChEBI" id="CHEBI:30616"/>
    </ligand>
</feature>
<dbReference type="EC" id="6.3.3.3" evidence="8"/>
<dbReference type="GO" id="GO:0042803">
    <property type="term" value="F:protein homodimerization activity"/>
    <property type="evidence" value="ECO:0007669"/>
    <property type="project" value="UniProtKB-ARBA"/>
</dbReference>
<dbReference type="InParanoid" id="A0A7X0JTK8"/>
<keyword evidence="6 8" id="KW-0067">ATP-binding</keyword>
<dbReference type="PANTHER" id="PTHR43210:SF5">
    <property type="entry name" value="DETHIOBIOTIN SYNTHETASE"/>
    <property type="match status" value="1"/>
</dbReference>
<evidence type="ECO:0000256" key="4">
    <source>
        <dbReference type="ARBA" id="ARBA00022741"/>
    </source>
</evidence>
<evidence type="ECO:0000256" key="6">
    <source>
        <dbReference type="ARBA" id="ARBA00022840"/>
    </source>
</evidence>
<dbReference type="UniPathway" id="UPA00078">
    <property type="reaction ID" value="UER00161"/>
</dbReference>
<evidence type="ECO:0000313" key="10">
    <source>
        <dbReference type="Proteomes" id="UP000528457"/>
    </source>
</evidence>
<evidence type="ECO:0000256" key="7">
    <source>
        <dbReference type="ARBA" id="ARBA00022842"/>
    </source>
</evidence>
<evidence type="ECO:0000256" key="3">
    <source>
        <dbReference type="ARBA" id="ARBA00022723"/>
    </source>
</evidence>
<dbReference type="GO" id="GO:0009102">
    <property type="term" value="P:biotin biosynthetic process"/>
    <property type="evidence" value="ECO:0007669"/>
    <property type="project" value="UniProtKB-UniRule"/>
</dbReference>
<dbReference type="NCBIfam" id="TIGR00347">
    <property type="entry name" value="bioD"/>
    <property type="match status" value="1"/>
</dbReference>
<evidence type="ECO:0000256" key="1">
    <source>
        <dbReference type="ARBA" id="ARBA00022490"/>
    </source>
</evidence>
<evidence type="ECO:0000256" key="5">
    <source>
        <dbReference type="ARBA" id="ARBA00022756"/>
    </source>
</evidence>
<dbReference type="AlphaFoldDB" id="A0A7X0JTK8"/>
<dbReference type="SUPFAM" id="SSF52540">
    <property type="entry name" value="P-loop containing nucleoside triphosphate hydrolases"/>
    <property type="match status" value="1"/>
</dbReference>
<feature type="binding site" evidence="8">
    <location>
        <begin position="178"/>
        <end position="179"/>
    </location>
    <ligand>
        <name>ATP</name>
        <dbReference type="ChEBI" id="CHEBI:30616"/>
    </ligand>
</feature>
<keyword evidence="7 8" id="KW-0460">Magnesium</keyword>
<comment type="caution">
    <text evidence="9">The sequence shown here is derived from an EMBL/GenBank/DDBJ whole genome shotgun (WGS) entry which is preliminary data.</text>
</comment>
<dbReference type="GO" id="GO:0004141">
    <property type="term" value="F:dethiobiotin synthase activity"/>
    <property type="evidence" value="ECO:0007669"/>
    <property type="project" value="UniProtKB-UniRule"/>
</dbReference>
<dbReference type="HAMAP" id="MF_00336">
    <property type="entry name" value="BioD"/>
    <property type="match status" value="1"/>
</dbReference>
<comment type="subcellular location">
    <subcellularLocation>
        <location evidence="8">Cytoplasm</location>
    </subcellularLocation>
</comment>
<dbReference type="Gene3D" id="3.40.50.300">
    <property type="entry name" value="P-loop containing nucleotide triphosphate hydrolases"/>
    <property type="match status" value="1"/>
</dbReference>
<accession>A0A7X0JTK8</accession>
<keyword evidence="10" id="KW-1185">Reference proteome</keyword>
<comment type="pathway">
    <text evidence="8">Cofactor biosynthesis; biotin biosynthesis; biotin from 7,8-diaminononanoate: step 1/2.</text>
</comment>
<keyword evidence="3 8" id="KW-0479">Metal-binding</keyword>
<proteinExistence type="inferred from homology"/>
<feature type="binding site" evidence="8">
    <location>
        <begin position="207"/>
        <end position="209"/>
    </location>
    <ligand>
        <name>ATP</name>
        <dbReference type="ChEBI" id="CHEBI:30616"/>
    </ligand>
</feature>
<evidence type="ECO:0000256" key="8">
    <source>
        <dbReference type="HAMAP-Rule" id="MF_00336"/>
    </source>
</evidence>
<organism evidence="9 10">
    <name type="scientific">Pseudoteredinibacter isoporae</name>
    <dbReference type="NCBI Taxonomy" id="570281"/>
    <lineage>
        <taxon>Bacteria</taxon>
        <taxon>Pseudomonadati</taxon>
        <taxon>Pseudomonadota</taxon>
        <taxon>Gammaproteobacteria</taxon>
        <taxon>Cellvibrionales</taxon>
        <taxon>Cellvibrionaceae</taxon>
        <taxon>Pseudoteredinibacter</taxon>
    </lineage>
</organism>
<dbReference type="GO" id="GO:0005829">
    <property type="term" value="C:cytosol"/>
    <property type="evidence" value="ECO:0007669"/>
    <property type="project" value="TreeGrafter"/>
</dbReference>
<gene>
    <name evidence="8" type="primary">bioD</name>
    <name evidence="9" type="ORF">HNR48_001369</name>
</gene>
<dbReference type="FunCoup" id="A0A7X0JTK8">
    <property type="interactions" value="470"/>
</dbReference>
<protein>
    <recommendedName>
        <fullName evidence="8">ATP-dependent dethiobiotin synthetase BioD</fullName>
        <ecNumber evidence="8">6.3.3.3</ecNumber>
    </recommendedName>
    <alternativeName>
        <fullName evidence="8">DTB synthetase</fullName>
        <shortName evidence="8">DTBS</shortName>
    </alternativeName>
    <alternativeName>
        <fullName evidence="8">Dethiobiotin synthase</fullName>
    </alternativeName>
</protein>
<dbReference type="Pfam" id="PF13500">
    <property type="entry name" value="AAA_26"/>
    <property type="match status" value="1"/>
</dbReference>
<keyword evidence="2 8" id="KW-0436">Ligase</keyword>
<dbReference type="Proteomes" id="UP000528457">
    <property type="component" value="Unassembled WGS sequence"/>
</dbReference>
<dbReference type="RefSeq" id="WP_166849479.1">
    <property type="nucleotide sequence ID" value="NZ_JAAONY010000001.1"/>
</dbReference>